<reference evidence="1 2" key="1">
    <citation type="journal article" date="2021" name="Hortic Res">
        <title>High-quality reference genome and annotation aids understanding of berry development for evergreen blueberry (Vaccinium darrowii).</title>
        <authorList>
            <person name="Yu J."/>
            <person name="Hulse-Kemp A.M."/>
            <person name="Babiker E."/>
            <person name="Staton M."/>
        </authorList>
    </citation>
    <scope>NUCLEOTIDE SEQUENCE [LARGE SCALE GENOMIC DNA]</scope>
    <source>
        <strain evidence="2">cv. NJ 8807/NJ 8810</strain>
        <tissue evidence="1">Young leaf</tissue>
    </source>
</reference>
<evidence type="ECO:0000313" key="2">
    <source>
        <dbReference type="Proteomes" id="UP000828048"/>
    </source>
</evidence>
<evidence type="ECO:0000313" key="1">
    <source>
        <dbReference type="EMBL" id="KAH7833871.1"/>
    </source>
</evidence>
<sequence>MVHTGLEEVKDGELVVVEPGREDFVDGDNLKDVGLRNGNKSARQKLYMPGSFGDAYPEAHKDALKQTMLEHEATFKHQVFELHRLYTRQRDMMDEIKRKDLQRHWILMETSSSSSPLVSEIPYEDDWKWHKPNFPFGNSGSARPSISVAENSSSPLSCTKGNGKLASRIPFQNGCSSKDCEILEVRPSKVRKKLFDLQLPADVYIDTEEGKQSPNYNISNISRNPPSRIQNFPSESSVKSNFGSVVKIDYDGDASRFGSCLRNSVGLADLNEPILVEEATVPTSIDFIGRGACPAEIKDVDLGAKPKSQFLLGLSNEILENSQQGSNNGTSITPQVENKRKAREWSSYTYEAGQSKTHLNSFPQGLQPDKPLMSSQQMTTTLTAVHQPLDMLPSNYSRVDLWRERTYHGLELPERRSDFCSSNILEPTVASRGPKPYELVHTSDSNRAWSQSISTWGKSDISLTQKLTSSQTLRHSDALGTICRSSQASAQSPDTSMEKWHLNSSSGSNPVYGSGLTHCNGFYHGSSSWSKDFSSHFSSTGFDYSNGNKDDKLASERSINYGARSYLKGSNGVDMKPVKDLNLNACSSIIEDRKCEGNLDVLPWLKAKPANKECTSSRRDSNSSGLSFLRADSNQLSNSIENVKGTSQSQLLTQKITLPARDSEFRATGKEAGDYRVDAKILGFPILDNTCTPKKESSFVDSTTASIRRPSLYEDVKNGGKKGLIDINLACDPESGAQITAEVLVIEKGRDEQVANFRTLIDLNCCASEDEVTLAPSFESSSSVNVKIAVDINLEATPVPESEEDIMPQYNVEKPSEESVRIAAEAIVAISSSCHLDLVEEDAATCCPFEAPSGDSLLWFVEVVCSCGDDLESKFGTKSSGGDNELSNDFDYFEAMTLSLTEIKEDEYMPKPFVVETQKVEEDESVSPPNRSRRGQARRGRQRRDFQRDILPGLASLSRHEVTEDLQTFGGLMRAMGHSWNSGLNRRNGTRNGGAARGRRRSVVETAPAVAEIAVCPTPLMQQLTTSFEAGLVDRSLTGWGKTPRRPRRQRCIPAGNLPSVALA</sequence>
<protein>
    <submittedName>
        <fullName evidence="1">Uncharacterized protein</fullName>
    </submittedName>
</protein>
<dbReference type="Proteomes" id="UP000828048">
    <property type="component" value="Chromosome 2"/>
</dbReference>
<comment type="caution">
    <text evidence="1">The sequence shown here is derived from an EMBL/GenBank/DDBJ whole genome shotgun (WGS) entry which is preliminary data.</text>
</comment>
<name>A0ACB7WZM1_9ERIC</name>
<organism evidence="1 2">
    <name type="scientific">Vaccinium darrowii</name>
    <dbReference type="NCBI Taxonomy" id="229202"/>
    <lineage>
        <taxon>Eukaryota</taxon>
        <taxon>Viridiplantae</taxon>
        <taxon>Streptophyta</taxon>
        <taxon>Embryophyta</taxon>
        <taxon>Tracheophyta</taxon>
        <taxon>Spermatophyta</taxon>
        <taxon>Magnoliopsida</taxon>
        <taxon>eudicotyledons</taxon>
        <taxon>Gunneridae</taxon>
        <taxon>Pentapetalae</taxon>
        <taxon>asterids</taxon>
        <taxon>Ericales</taxon>
        <taxon>Ericaceae</taxon>
        <taxon>Vaccinioideae</taxon>
        <taxon>Vaccinieae</taxon>
        <taxon>Vaccinium</taxon>
    </lineage>
</organism>
<proteinExistence type="predicted"/>
<accession>A0ACB7WZM1</accession>
<gene>
    <name evidence="1" type="ORF">Vadar_010598</name>
</gene>
<dbReference type="EMBL" id="CM037152">
    <property type="protein sequence ID" value="KAH7833871.1"/>
    <property type="molecule type" value="Genomic_DNA"/>
</dbReference>
<keyword evidence="2" id="KW-1185">Reference proteome</keyword>